<evidence type="ECO:0000256" key="1">
    <source>
        <dbReference type="SAM" id="MobiDB-lite"/>
    </source>
</evidence>
<evidence type="ECO:0000313" key="3">
    <source>
        <dbReference type="EMBL" id="MBB4858841.1"/>
    </source>
</evidence>
<dbReference type="InterPro" id="IPR001543">
    <property type="entry name" value="FliN-like_C"/>
</dbReference>
<keyword evidence="4" id="KW-1185">Reference proteome</keyword>
<comment type="caution">
    <text evidence="3">The sequence shown here is derived from an EMBL/GenBank/DDBJ whole genome shotgun (WGS) entry which is preliminary data.</text>
</comment>
<sequence>MTDAFISDPREAAEHAPDTSPETSPGEAQTSVRPGQDSGFSVALTLELETMHVPLNRLQALREGAVLPLDASEGPIPVRVVAGGRTIARGTLVNVGPGYGVLIGPEEG</sequence>
<dbReference type="Pfam" id="PF01052">
    <property type="entry name" value="FliMN_C"/>
    <property type="match status" value="1"/>
</dbReference>
<reference evidence="3 4" key="1">
    <citation type="submission" date="2020-08" db="EMBL/GenBank/DDBJ databases">
        <title>Functional genomics of gut bacteria from endangered species of beetles.</title>
        <authorList>
            <person name="Carlos-Shanley C."/>
        </authorList>
    </citation>
    <scope>NUCLEOTIDE SEQUENCE [LARGE SCALE GENOMIC DNA]</scope>
    <source>
        <strain evidence="3 4">S00245</strain>
    </source>
</reference>
<evidence type="ECO:0000313" key="4">
    <source>
        <dbReference type="Proteomes" id="UP000555448"/>
    </source>
</evidence>
<dbReference type="Gene3D" id="2.30.330.10">
    <property type="entry name" value="SpoA-like"/>
    <property type="match status" value="1"/>
</dbReference>
<organism evidence="3 4">
    <name type="scientific">Novosphingobium chloroacetimidivorans</name>
    <dbReference type="NCBI Taxonomy" id="1428314"/>
    <lineage>
        <taxon>Bacteria</taxon>
        <taxon>Pseudomonadati</taxon>
        <taxon>Pseudomonadota</taxon>
        <taxon>Alphaproteobacteria</taxon>
        <taxon>Sphingomonadales</taxon>
        <taxon>Sphingomonadaceae</taxon>
        <taxon>Novosphingobium</taxon>
    </lineage>
</organism>
<name>A0A7W7KAB3_9SPHN</name>
<dbReference type="SUPFAM" id="SSF101801">
    <property type="entry name" value="Surface presentation of antigens (SPOA)"/>
    <property type="match status" value="1"/>
</dbReference>
<keyword evidence="3" id="KW-0282">Flagellum</keyword>
<keyword evidence="3" id="KW-0969">Cilium</keyword>
<feature type="compositionally biased region" description="Polar residues" evidence="1">
    <location>
        <begin position="20"/>
        <end position="33"/>
    </location>
</feature>
<proteinExistence type="predicted"/>
<dbReference type="RefSeq" id="WP_184244900.1">
    <property type="nucleotide sequence ID" value="NZ_JACHLR010000008.1"/>
</dbReference>
<accession>A0A7W7KAB3</accession>
<feature type="region of interest" description="Disordered" evidence="1">
    <location>
        <begin position="1"/>
        <end position="38"/>
    </location>
</feature>
<dbReference type="Proteomes" id="UP000555448">
    <property type="component" value="Unassembled WGS sequence"/>
</dbReference>
<protein>
    <submittedName>
        <fullName evidence="3">Flagellar motor switch protein FliN/FliY</fullName>
    </submittedName>
</protein>
<dbReference type="EMBL" id="JACHLR010000008">
    <property type="protein sequence ID" value="MBB4858841.1"/>
    <property type="molecule type" value="Genomic_DNA"/>
</dbReference>
<evidence type="ECO:0000259" key="2">
    <source>
        <dbReference type="Pfam" id="PF01052"/>
    </source>
</evidence>
<feature type="domain" description="Flagellar motor switch protein FliN-like C-terminal" evidence="2">
    <location>
        <begin position="41"/>
        <end position="103"/>
    </location>
</feature>
<feature type="compositionally biased region" description="Basic and acidic residues" evidence="1">
    <location>
        <begin position="8"/>
        <end position="17"/>
    </location>
</feature>
<gene>
    <name evidence="3" type="ORF">HNO88_002167</name>
</gene>
<dbReference type="AlphaFoldDB" id="A0A7W7KAB3"/>
<keyword evidence="3" id="KW-0966">Cell projection</keyword>
<dbReference type="InterPro" id="IPR036429">
    <property type="entry name" value="SpoA-like_sf"/>
</dbReference>